<name>A0ABQ8H050_9ROSI</name>
<accession>A0ABQ8H050</accession>
<dbReference type="EMBL" id="JAFEMO010000047">
    <property type="protein sequence ID" value="KAH7530038.1"/>
    <property type="molecule type" value="Genomic_DNA"/>
</dbReference>
<sequence>MFLICNGILAFLAKSSLSCNSSSSSPSVFVNAGGDHDEFSLSASEMSQMKEPVLVDEEVIIIPVTRSGGGANEDISSTDELNRKIEEFIRKMKEEIRIEAQQQLITVE</sequence>
<keyword evidence="1" id="KW-0732">Signal</keyword>
<feature type="chain" id="PRO_5045514709" evidence="1">
    <location>
        <begin position="19"/>
        <end position="108"/>
    </location>
</feature>
<comment type="caution">
    <text evidence="2">The sequence shown here is derived from an EMBL/GenBank/DDBJ whole genome shotgun (WGS) entry which is preliminary data.</text>
</comment>
<feature type="signal peptide" evidence="1">
    <location>
        <begin position="1"/>
        <end position="18"/>
    </location>
</feature>
<evidence type="ECO:0000313" key="3">
    <source>
        <dbReference type="Proteomes" id="UP000827721"/>
    </source>
</evidence>
<organism evidence="2 3">
    <name type="scientific">Xanthoceras sorbifolium</name>
    <dbReference type="NCBI Taxonomy" id="99658"/>
    <lineage>
        <taxon>Eukaryota</taxon>
        <taxon>Viridiplantae</taxon>
        <taxon>Streptophyta</taxon>
        <taxon>Embryophyta</taxon>
        <taxon>Tracheophyta</taxon>
        <taxon>Spermatophyta</taxon>
        <taxon>Magnoliopsida</taxon>
        <taxon>eudicotyledons</taxon>
        <taxon>Gunneridae</taxon>
        <taxon>Pentapetalae</taxon>
        <taxon>rosids</taxon>
        <taxon>malvids</taxon>
        <taxon>Sapindales</taxon>
        <taxon>Sapindaceae</taxon>
        <taxon>Xanthoceroideae</taxon>
        <taxon>Xanthoceras</taxon>
    </lineage>
</organism>
<dbReference type="PANTHER" id="PTHR34947">
    <property type="entry name" value="TRANSMEMBRANE PROTEIN"/>
    <property type="match status" value="1"/>
</dbReference>
<dbReference type="Proteomes" id="UP000827721">
    <property type="component" value="Unassembled WGS sequence"/>
</dbReference>
<protein>
    <submittedName>
        <fullName evidence="2">Uncharacterized protein</fullName>
    </submittedName>
</protein>
<dbReference type="PANTHER" id="PTHR34947:SF4">
    <property type="entry name" value="TRANSMEMBRANE PROTEIN"/>
    <property type="match status" value="1"/>
</dbReference>
<keyword evidence="3" id="KW-1185">Reference proteome</keyword>
<evidence type="ECO:0000256" key="1">
    <source>
        <dbReference type="SAM" id="SignalP"/>
    </source>
</evidence>
<gene>
    <name evidence="2" type="ORF">JRO89_XSUnG0026700</name>
</gene>
<reference evidence="2 3" key="1">
    <citation type="submission" date="2021-02" db="EMBL/GenBank/DDBJ databases">
        <title>Plant Genome Project.</title>
        <authorList>
            <person name="Zhang R.-G."/>
        </authorList>
    </citation>
    <scope>NUCLEOTIDE SEQUENCE [LARGE SCALE GENOMIC DNA]</scope>
    <source>
        <tissue evidence="2">Leaves</tissue>
    </source>
</reference>
<proteinExistence type="predicted"/>
<evidence type="ECO:0000313" key="2">
    <source>
        <dbReference type="EMBL" id="KAH7530038.1"/>
    </source>
</evidence>